<feature type="region of interest" description="Disordered" evidence="1">
    <location>
        <begin position="228"/>
        <end position="322"/>
    </location>
</feature>
<organism evidence="2 3">
    <name type="scientific">Frondihabitans australicus</name>
    <dbReference type="NCBI Taxonomy" id="386892"/>
    <lineage>
        <taxon>Bacteria</taxon>
        <taxon>Bacillati</taxon>
        <taxon>Actinomycetota</taxon>
        <taxon>Actinomycetes</taxon>
        <taxon>Micrococcales</taxon>
        <taxon>Microbacteriaceae</taxon>
        <taxon>Frondihabitans</taxon>
    </lineage>
</organism>
<evidence type="ECO:0000313" key="2">
    <source>
        <dbReference type="EMBL" id="RKR74876.1"/>
    </source>
</evidence>
<accession>A0A495IIE4</accession>
<evidence type="ECO:0000313" key="3">
    <source>
        <dbReference type="Proteomes" id="UP000280008"/>
    </source>
</evidence>
<gene>
    <name evidence="2" type="ORF">C8E83_2010</name>
</gene>
<comment type="caution">
    <text evidence="2">The sequence shown here is derived from an EMBL/GenBank/DDBJ whole genome shotgun (WGS) entry which is preliminary data.</text>
</comment>
<dbReference type="AlphaFoldDB" id="A0A495IIE4"/>
<dbReference type="Proteomes" id="UP000280008">
    <property type="component" value="Unassembled WGS sequence"/>
</dbReference>
<dbReference type="Gene3D" id="3.40.50.720">
    <property type="entry name" value="NAD(P)-binding Rossmann-like Domain"/>
    <property type="match status" value="1"/>
</dbReference>
<proteinExistence type="predicted"/>
<sequence>MDIRFDPRLPLVWRDPHTLQIGADRPVVVLERITAREERVVSAIASGHGLSGLGGLIARTGQRDAEVATIVERLAPALAEPRKVRRPVVEVAGSCNLTRAIEALLTASDASVRRVDATSAGLAGDADAGVAVSRHAHDPAVAAAWLRVDLPHLTVVTGDRSTRVGPVVVPGRTACSHCLDLHRADVDASWGVIAAQLWGRVGPALPPVAQSEVAAKAVRRILRRHEALAARHPGAPVRDGPAKASPGESDDDDRARALDEASDDAVIETIDTDSGRVTSSRSRLHPGCGCAALAESGWGGDPDPSAPAPHGSTTAGGDPEHG</sequence>
<protein>
    <recommendedName>
        <fullName evidence="4">Bacteriocin biosynthesis cyclodehydratase domain-containing protein</fullName>
    </recommendedName>
</protein>
<name>A0A495IIE4_9MICO</name>
<keyword evidence="3" id="KW-1185">Reference proteome</keyword>
<dbReference type="EMBL" id="RBKS01000001">
    <property type="protein sequence ID" value="RKR74876.1"/>
    <property type="molecule type" value="Genomic_DNA"/>
</dbReference>
<evidence type="ECO:0008006" key="4">
    <source>
        <dbReference type="Google" id="ProtNLM"/>
    </source>
</evidence>
<reference evidence="2 3" key="1">
    <citation type="submission" date="2018-10" db="EMBL/GenBank/DDBJ databases">
        <title>Sequencing the genomes of 1000 actinobacteria strains.</title>
        <authorList>
            <person name="Klenk H.-P."/>
        </authorList>
    </citation>
    <scope>NUCLEOTIDE SEQUENCE [LARGE SCALE GENOMIC DNA]</scope>
    <source>
        <strain evidence="2 3">DSM 17894</strain>
    </source>
</reference>
<evidence type="ECO:0000256" key="1">
    <source>
        <dbReference type="SAM" id="MobiDB-lite"/>
    </source>
</evidence>